<dbReference type="CDD" id="cd11378">
    <property type="entry name" value="DUF296"/>
    <property type="match status" value="1"/>
</dbReference>
<organism evidence="2 3">
    <name type="scientific">Compostibacter hankyongensis</name>
    <dbReference type="NCBI Taxonomy" id="1007089"/>
    <lineage>
        <taxon>Bacteria</taxon>
        <taxon>Pseudomonadati</taxon>
        <taxon>Bacteroidota</taxon>
        <taxon>Chitinophagia</taxon>
        <taxon>Chitinophagales</taxon>
        <taxon>Chitinophagaceae</taxon>
        <taxon>Compostibacter</taxon>
    </lineage>
</organism>
<dbReference type="PROSITE" id="PS51742">
    <property type="entry name" value="PPC"/>
    <property type="match status" value="1"/>
</dbReference>
<dbReference type="InterPro" id="IPR005175">
    <property type="entry name" value="PPC_dom"/>
</dbReference>
<dbReference type="PANTHER" id="PTHR34988:SF1">
    <property type="entry name" value="DNA-BINDING PROTEIN"/>
    <property type="match status" value="1"/>
</dbReference>
<keyword evidence="3" id="KW-1185">Reference proteome</keyword>
<evidence type="ECO:0000313" key="2">
    <source>
        <dbReference type="EMBL" id="GAA4313710.1"/>
    </source>
</evidence>
<protein>
    <submittedName>
        <fullName evidence="2">DNA-binding protein</fullName>
    </submittedName>
</protein>
<dbReference type="Pfam" id="PF03479">
    <property type="entry name" value="PCC"/>
    <property type="match status" value="1"/>
</dbReference>
<keyword evidence="2" id="KW-0238">DNA-binding</keyword>
<dbReference type="GO" id="GO:0003677">
    <property type="term" value="F:DNA binding"/>
    <property type="evidence" value="ECO:0007669"/>
    <property type="project" value="UniProtKB-KW"/>
</dbReference>
<evidence type="ECO:0000313" key="3">
    <source>
        <dbReference type="Proteomes" id="UP001501207"/>
    </source>
</evidence>
<feature type="domain" description="PPC" evidence="1">
    <location>
        <begin position="46"/>
        <end position="182"/>
    </location>
</feature>
<gene>
    <name evidence="2" type="ORF">GCM10023143_24140</name>
</gene>
<sequence length="183" mass="19944">MDTGHQKESPVWEGFVFRYDNFMIKDSATLSCLRKKTIMKSKLINSTGQITYVLIFDKGDEVAAGILSFAEEHNISAASFTAIGAFSDALLGFFDFSSKDYKKIPMPGQTEVLALTGDIAQQDGKPKIHAHVVLGKPDGAAYGGHLLEAHVDPTLEVILIQSPAYLQRKTDKRTGLGLITLPS</sequence>
<dbReference type="Gene3D" id="3.30.1330.80">
    <property type="entry name" value="Hypothetical protein, similar to alpha- acetolactate decarboxylase, domain 2"/>
    <property type="match status" value="1"/>
</dbReference>
<comment type="caution">
    <text evidence="2">The sequence shown here is derived from an EMBL/GenBank/DDBJ whole genome shotgun (WGS) entry which is preliminary data.</text>
</comment>
<evidence type="ECO:0000259" key="1">
    <source>
        <dbReference type="PROSITE" id="PS51742"/>
    </source>
</evidence>
<dbReference type="PANTHER" id="PTHR34988">
    <property type="entry name" value="PROTEIN, PUTATIVE-RELATED"/>
    <property type="match status" value="1"/>
</dbReference>
<dbReference type="EMBL" id="BAABFN010000005">
    <property type="protein sequence ID" value="GAA4313710.1"/>
    <property type="molecule type" value="Genomic_DNA"/>
</dbReference>
<reference evidence="3" key="1">
    <citation type="journal article" date="2019" name="Int. J. Syst. Evol. Microbiol.">
        <title>The Global Catalogue of Microorganisms (GCM) 10K type strain sequencing project: providing services to taxonomists for standard genome sequencing and annotation.</title>
        <authorList>
            <consortium name="The Broad Institute Genomics Platform"/>
            <consortium name="The Broad Institute Genome Sequencing Center for Infectious Disease"/>
            <person name="Wu L."/>
            <person name="Ma J."/>
        </authorList>
    </citation>
    <scope>NUCLEOTIDE SEQUENCE [LARGE SCALE GENOMIC DNA]</scope>
    <source>
        <strain evidence="3">JCM 17664</strain>
    </source>
</reference>
<dbReference type="SUPFAM" id="SSF117856">
    <property type="entry name" value="AF0104/ALDC/Ptd012-like"/>
    <property type="match status" value="1"/>
</dbReference>
<name>A0ABP8FYM3_9BACT</name>
<proteinExistence type="predicted"/>
<dbReference type="Proteomes" id="UP001501207">
    <property type="component" value="Unassembled WGS sequence"/>
</dbReference>
<accession>A0ABP8FYM3</accession>